<feature type="domain" description="Reverse transcriptase zinc-binding" evidence="1">
    <location>
        <begin position="278"/>
        <end position="360"/>
    </location>
</feature>
<dbReference type="InterPro" id="IPR026960">
    <property type="entry name" value="RVT-Znf"/>
</dbReference>
<evidence type="ECO:0000313" key="3">
    <source>
        <dbReference type="Proteomes" id="UP001443914"/>
    </source>
</evidence>
<dbReference type="Proteomes" id="UP001443914">
    <property type="component" value="Unassembled WGS sequence"/>
</dbReference>
<dbReference type="AlphaFoldDB" id="A0AAW1KTE4"/>
<accession>A0AAW1KTE4</accession>
<organism evidence="2 3">
    <name type="scientific">Saponaria officinalis</name>
    <name type="common">Common soapwort</name>
    <name type="synonym">Lychnis saponaria</name>
    <dbReference type="NCBI Taxonomy" id="3572"/>
    <lineage>
        <taxon>Eukaryota</taxon>
        <taxon>Viridiplantae</taxon>
        <taxon>Streptophyta</taxon>
        <taxon>Embryophyta</taxon>
        <taxon>Tracheophyta</taxon>
        <taxon>Spermatophyta</taxon>
        <taxon>Magnoliopsida</taxon>
        <taxon>eudicotyledons</taxon>
        <taxon>Gunneridae</taxon>
        <taxon>Pentapetalae</taxon>
        <taxon>Caryophyllales</taxon>
        <taxon>Caryophyllaceae</taxon>
        <taxon>Caryophylleae</taxon>
        <taxon>Saponaria</taxon>
    </lineage>
</organism>
<name>A0AAW1KTE4_SAPOF</name>
<dbReference type="Pfam" id="PF13966">
    <property type="entry name" value="zf-RVT"/>
    <property type="match status" value="1"/>
</dbReference>
<dbReference type="EMBL" id="JBDFQZ010000005">
    <property type="protein sequence ID" value="KAK9723626.1"/>
    <property type="molecule type" value="Genomic_DNA"/>
</dbReference>
<sequence>MVVLSRSLRDCVNVPHFSFHPQCSRLKLNHLIFADDLLIFMRGDLPSVAAVMNALSLFAGFSGLQANLDRMSIYFGGVSTTVRQQILEFAHLAEGAFPFKYLGVPLTSGRLKLCHYGPLIDMMVKKVLHWTNCFLSHAGKLQLIDSVLSSQLVYWCSVFLLPKGVIHQLESVFRDFYWGSGEDHGKIHWLKWDFFTRPKMEGGVGIKEILSWNKALLLKWVWKLTVGAPSLWLNWVEAYLLKRQSLWSVRSKSFDPWVWQEILKVRDDFGLCGEKFCTLAAYHFLRDGGIQVQRLACIWETFALPKHRVVCWTAYHGRLATIDNLQKRGFCFVNRCFLCKQDAESHGHLFFRYTYVCQLWRDLMREIEWLYSHCLWRGLPGRIQTMLLVAIVYHKHDVSFVCNEIRFELACRCQRFCPS</sequence>
<reference evidence="2" key="1">
    <citation type="submission" date="2024-03" db="EMBL/GenBank/DDBJ databases">
        <title>WGS assembly of Saponaria officinalis var. Norfolk2.</title>
        <authorList>
            <person name="Jenkins J."/>
            <person name="Shu S."/>
            <person name="Grimwood J."/>
            <person name="Barry K."/>
            <person name="Goodstein D."/>
            <person name="Schmutz J."/>
            <person name="Leebens-Mack J."/>
            <person name="Osbourn A."/>
        </authorList>
    </citation>
    <scope>NUCLEOTIDE SEQUENCE [LARGE SCALE GENOMIC DNA]</scope>
    <source>
        <strain evidence="2">JIC</strain>
    </source>
</reference>
<proteinExistence type="predicted"/>
<keyword evidence="3" id="KW-1185">Reference proteome</keyword>
<comment type="caution">
    <text evidence="2">The sequence shown here is derived from an EMBL/GenBank/DDBJ whole genome shotgun (WGS) entry which is preliminary data.</text>
</comment>
<evidence type="ECO:0000313" key="2">
    <source>
        <dbReference type="EMBL" id="KAK9723626.1"/>
    </source>
</evidence>
<protein>
    <recommendedName>
        <fullName evidence="1">Reverse transcriptase zinc-binding domain-containing protein</fullName>
    </recommendedName>
</protein>
<gene>
    <name evidence="2" type="ORF">RND81_05G013500</name>
</gene>
<dbReference type="PANTHER" id="PTHR33116:SF84">
    <property type="entry name" value="RNA-DIRECTED DNA POLYMERASE"/>
    <property type="match status" value="1"/>
</dbReference>
<dbReference type="PANTHER" id="PTHR33116">
    <property type="entry name" value="REVERSE TRANSCRIPTASE ZINC-BINDING DOMAIN-CONTAINING PROTEIN-RELATED-RELATED"/>
    <property type="match status" value="1"/>
</dbReference>
<evidence type="ECO:0000259" key="1">
    <source>
        <dbReference type="Pfam" id="PF13966"/>
    </source>
</evidence>